<dbReference type="GO" id="GO:0070967">
    <property type="term" value="F:coenzyme F420 binding"/>
    <property type="evidence" value="ECO:0007669"/>
    <property type="project" value="TreeGrafter"/>
</dbReference>
<dbReference type="PANTHER" id="PTHR39428:SF1">
    <property type="entry name" value="F420H(2)-DEPENDENT QUINONE REDUCTASE RV1261C"/>
    <property type="match status" value="1"/>
</dbReference>
<dbReference type="AlphaFoldDB" id="A0A2T0Q5C4"/>
<dbReference type="PANTHER" id="PTHR39428">
    <property type="entry name" value="F420H(2)-DEPENDENT QUINONE REDUCTASE RV1261C"/>
    <property type="match status" value="1"/>
</dbReference>
<dbReference type="Pfam" id="PF04075">
    <property type="entry name" value="F420H2_quin_red"/>
    <property type="match status" value="1"/>
</dbReference>
<accession>A0A2T0Q5C4</accession>
<comment type="catalytic activity">
    <reaction evidence="2">
        <text>oxidized coenzyme F420-(gamma-L-Glu)(n) + a quinol + H(+) = reduced coenzyme F420-(gamma-L-Glu)(n) + a quinone</text>
        <dbReference type="Rhea" id="RHEA:39663"/>
        <dbReference type="Rhea" id="RHEA-COMP:12939"/>
        <dbReference type="Rhea" id="RHEA-COMP:14378"/>
        <dbReference type="ChEBI" id="CHEBI:15378"/>
        <dbReference type="ChEBI" id="CHEBI:24646"/>
        <dbReference type="ChEBI" id="CHEBI:132124"/>
        <dbReference type="ChEBI" id="CHEBI:133980"/>
        <dbReference type="ChEBI" id="CHEBI:139511"/>
    </reaction>
</comment>
<dbReference type="SUPFAM" id="SSF50475">
    <property type="entry name" value="FMN-binding split barrel"/>
    <property type="match status" value="1"/>
</dbReference>
<dbReference type="GO" id="GO:0005886">
    <property type="term" value="C:plasma membrane"/>
    <property type="evidence" value="ECO:0007669"/>
    <property type="project" value="TreeGrafter"/>
</dbReference>
<dbReference type="Gene3D" id="1.20.120.520">
    <property type="entry name" value="nmb1532 protein domain like"/>
    <property type="match status" value="1"/>
</dbReference>
<name>A0A2T0Q5C4_9ACTN</name>
<dbReference type="InterPro" id="IPR012312">
    <property type="entry name" value="Hemerythrin-like"/>
</dbReference>
<evidence type="ECO:0000256" key="2">
    <source>
        <dbReference type="ARBA" id="ARBA00049106"/>
    </source>
</evidence>
<evidence type="ECO:0000256" key="1">
    <source>
        <dbReference type="ARBA" id="ARBA00008710"/>
    </source>
</evidence>
<dbReference type="RefSeq" id="WP_106246643.1">
    <property type="nucleotide sequence ID" value="NZ_PVZC01000004.1"/>
</dbReference>
<organism evidence="4 5">
    <name type="scientific">Allonocardiopsis opalescens</name>
    <dbReference type="NCBI Taxonomy" id="1144618"/>
    <lineage>
        <taxon>Bacteria</taxon>
        <taxon>Bacillati</taxon>
        <taxon>Actinomycetota</taxon>
        <taxon>Actinomycetes</taxon>
        <taxon>Streptosporangiales</taxon>
        <taxon>Allonocardiopsis</taxon>
    </lineage>
</organism>
<dbReference type="EMBL" id="PVZC01000004">
    <property type="protein sequence ID" value="PRX98973.1"/>
    <property type="molecule type" value="Genomic_DNA"/>
</dbReference>
<dbReference type="CDD" id="cd12108">
    <property type="entry name" value="Hr-like"/>
    <property type="match status" value="1"/>
</dbReference>
<evidence type="ECO:0000259" key="3">
    <source>
        <dbReference type="Pfam" id="PF01814"/>
    </source>
</evidence>
<dbReference type="NCBIfam" id="TIGR00026">
    <property type="entry name" value="hi_GC_TIGR00026"/>
    <property type="match status" value="1"/>
</dbReference>
<evidence type="ECO:0000313" key="5">
    <source>
        <dbReference type="Proteomes" id="UP000237846"/>
    </source>
</evidence>
<dbReference type="Proteomes" id="UP000237846">
    <property type="component" value="Unassembled WGS sequence"/>
</dbReference>
<comment type="similarity">
    <text evidence="1">Belongs to the F420H(2)-dependent quinone reductase family.</text>
</comment>
<dbReference type="InterPro" id="IPR004378">
    <property type="entry name" value="F420H2_quin_Rdtase"/>
</dbReference>
<gene>
    <name evidence="4" type="ORF">CLV72_104553</name>
</gene>
<dbReference type="GO" id="GO:0016491">
    <property type="term" value="F:oxidoreductase activity"/>
    <property type="evidence" value="ECO:0007669"/>
    <property type="project" value="InterPro"/>
</dbReference>
<comment type="caution">
    <text evidence="4">The sequence shown here is derived from an EMBL/GenBank/DDBJ whole genome shotgun (WGS) entry which is preliminary data.</text>
</comment>
<dbReference type="Pfam" id="PF01814">
    <property type="entry name" value="Hemerythrin"/>
    <property type="match status" value="1"/>
</dbReference>
<sequence length="311" mass="32854">MAQNDGTGAASARPDDPREFNRRLIAEFRANGGRVGGMFAGSPLLLLTTTGARTGRPHTTPAAYLAAGERWMVAASNGGADEHPAWYRNLLARPQAVVEVGDGTTVRSVEVTATVLSGERRDAVFARIAEHIPAFAGYQAGTERVIPVVALAPAPAADASRGRALAAELVRIHAGLRAELARLREAAEAPEADGAAGASARLDLRGHCLTYCEHLHAHHGGEDAAGFPIVLRHFPELEPAIERLREEHRVVAKLTAELRALVEGAAAADPVRLRADLGVLAARLEEHFDHEERELLAALEALPDSAVPGGG</sequence>
<reference evidence="4 5" key="1">
    <citation type="submission" date="2018-03" db="EMBL/GenBank/DDBJ databases">
        <title>Genomic Encyclopedia of Archaeal and Bacterial Type Strains, Phase II (KMG-II): from individual species to whole genera.</title>
        <authorList>
            <person name="Goeker M."/>
        </authorList>
    </citation>
    <scope>NUCLEOTIDE SEQUENCE [LARGE SCALE GENOMIC DNA]</scope>
    <source>
        <strain evidence="4 5">DSM 45601</strain>
    </source>
</reference>
<evidence type="ECO:0000313" key="4">
    <source>
        <dbReference type="EMBL" id="PRX98973.1"/>
    </source>
</evidence>
<dbReference type="Gene3D" id="2.30.110.10">
    <property type="entry name" value="Electron Transport, Fmn-binding Protein, Chain A"/>
    <property type="match status" value="1"/>
</dbReference>
<proteinExistence type="inferred from homology"/>
<keyword evidence="5" id="KW-1185">Reference proteome</keyword>
<dbReference type="InterPro" id="IPR012349">
    <property type="entry name" value="Split_barrel_FMN-bd"/>
</dbReference>
<protein>
    <submittedName>
        <fullName evidence="4">Deazaflavin-dependent oxidoreductase (Nitroreductase family)</fullName>
    </submittedName>
</protein>
<feature type="domain" description="Hemerythrin-like" evidence="3">
    <location>
        <begin position="167"/>
        <end position="299"/>
    </location>
</feature>
<dbReference type="OrthoDB" id="8225825at2"/>